<keyword evidence="12" id="KW-1185">Reference proteome</keyword>
<dbReference type="PANTHER" id="PTHR30472">
    <property type="entry name" value="FERRIC ENTEROBACTIN TRANSPORT SYSTEM PERMEASE PROTEIN"/>
    <property type="match status" value="1"/>
</dbReference>
<organism evidence="11 12">
    <name type="scientific">Clostridium amylolyticum</name>
    <dbReference type="NCBI Taxonomy" id="1121298"/>
    <lineage>
        <taxon>Bacteria</taxon>
        <taxon>Bacillati</taxon>
        <taxon>Bacillota</taxon>
        <taxon>Clostridia</taxon>
        <taxon>Eubacteriales</taxon>
        <taxon>Clostridiaceae</taxon>
        <taxon>Clostridium</taxon>
    </lineage>
</organism>
<dbReference type="OrthoDB" id="9811975at2"/>
<gene>
    <name evidence="11" type="ORF">SAMN05444401_2493</name>
</gene>
<keyword evidence="8" id="KW-0408">Iron</keyword>
<feature type="transmembrane region" description="Helical" evidence="10">
    <location>
        <begin position="102"/>
        <end position="121"/>
    </location>
</feature>
<comment type="similarity">
    <text evidence="2">Belongs to the binding-protein-dependent transport system permease family. FecCD subfamily.</text>
</comment>
<evidence type="ECO:0000256" key="10">
    <source>
        <dbReference type="SAM" id="Phobius"/>
    </source>
</evidence>
<dbReference type="Proteomes" id="UP000184080">
    <property type="component" value="Unassembled WGS sequence"/>
</dbReference>
<evidence type="ECO:0000256" key="8">
    <source>
        <dbReference type="ARBA" id="ARBA00023004"/>
    </source>
</evidence>
<dbReference type="RefSeq" id="WP_073006955.1">
    <property type="nucleotide sequence ID" value="NZ_FQZO01000003.1"/>
</dbReference>
<dbReference type="Gene3D" id="1.10.3470.10">
    <property type="entry name" value="ABC transporter involved in vitamin B12 uptake, BtuC"/>
    <property type="match status" value="1"/>
</dbReference>
<feature type="transmembrane region" description="Helical" evidence="10">
    <location>
        <begin position="222"/>
        <end position="255"/>
    </location>
</feature>
<keyword evidence="7 10" id="KW-1133">Transmembrane helix</keyword>
<dbReference type="CDD" id="cd06550">
    <property type="entry name" value="TM_ABC_iron-siderophores_like"/>
    <property type="match status" value="1"/>
</dbReference>
<dbReference type="GO" id="GO:0022857">
    <property type="term" value="F:transmembrane transporter activity"/>
    <property type="evidence" value="ECO:0007669"/>
    <property type="project" value="InterPro"/>
</dbReference>
<keyword evidence="5" id="KW-0410">Iron transport</keyword>
<evidence type="ECO:0000256" key="7">
    <source>
        <dbReference type="ARBA" id="ARBA00022989"/>
    </source>
</evidence>
<reference evidence="11 12" key="1">
    <citation type="submission" date="2016-11" db="EMBL/GenBank/DDBJ databases">
        <authorList>
            <person name="Jaros S."/>
            <person name="Januszkiewicz K."/>
            <person name="Wedrychowicz H."/>
        </authorList>
    </citation>
    <scope>NUCLEOTIDE SEQUENCE [LARGE SCALE GENOMIC DNA]</scope>
    <source>
        <strain evidence="11 12">DSM 21864</strain>
    </source>
</reference>
<keyword evidence="5" id="KW-0406">Ion transport</keyword>
<dbReference type="GO" id="GO:0005886">
    <property type="term" value="C:plasma membrane"/>
    <property type="evidence" value="ECO:0007669"/>
    <property type="project" value="UniProtKB-SubCell"/>
</dbReference>
<dbReference type="PANTHER" id="PTHR30472:SF27">
    <property type="entry name" value="PETROBACTIN IMPORT SYSTEM PERMEASE PROTEIN YCLN"/>
    <property type="match status" value="1"/>
</dbReference>
<evidence type="ECO:0000256" key="2">
    <source>
        <dbReference type="ARBA" id="ARBA00007935"/>
    </source>
</evidence>
<comment type="subcellular location">
    <subcellularLocation>
        <location evidence="1">Cell membrane</location>
        <topology evidence="1">Multi-pass membrane protein</topology>
    </subcellularLocation>
</comment>
<feature type="transmembrane region" description="Helical" evidence="10">
    <location>
        <begin position="181"/>
        <end position="202"/>
    </location>
</feature>
<dbReference type="InterPro" id="IPR000522">
    <property type="entry name" value="ABC_transptr_permease_BtuC"/>
</dbReference>
<feature type="transmembrane region" description="Helical" evidence="10">
    <location>
        <begin position="46"/>
        <end position="66"/>
    </location>
</feature>
<evidence type="ECO:0000256" key="5">
    <source>
        <dbReference type="ARBA" id="ARBA00022496"/>
    </source>
</evidence>
<dbReference type="AlphaFoldDB" id="A0A1M6HEJ9"/>
<proteinExistence type="inferred from homology"/>
<dbReference type="FunFam" id="1.10.3470.10:FF:000004">
    <property type="entry name" value="Iron compound ABC transporter, permease"/>
    <property type="match status" value="1"/>
</dbReference>
<keyword evidence="6 10" id="KW-0812">Transmembrane</keyword>
<keyword evidence="4" id="KW-1003">Cell membrane</keyword>
<evidence type="ECO:0000256" key="1">
    <source>
        <dbReference type="ARBA" id="ARBA00004651"/>
    </source>
</evidence>
<dbReference type="EMBL" id="FQZO01000003">
    <property type="protein sequence ID" value="SHJ20586.1"/>
    <property type="molecule type" value="Genomic_DNA"/>
</dbReference>
<accession>A0A1M6HEJ9</accession>
<keyword evidence="3" id="KW-0813">Transport</keyword>
<sequence>MKKKHLIILLIILSILSLFIGAKDIKPMDILRLKEEHIQVLLISRIPRLISIIVVGMSMSISGLIMQAISRNKFVSPTTAATTDWARFGILISMMLFSSASYLQKMLIAFLFALGGTFLFMKLLNKIKYKNSIFIPLLGIMLGNIVSSITTFFAYKHDLIQNISSWLQGDFSLIIKGRYELLYIGIPLLITAYIYGNKFTIAGMGEEFSINLGLNYNKVVTLGLVIVALITSVTVLTVGTIPFLGLIVPNIVSLYNGDNLKDNIPHTALLGGVFVLACDILGRVLIYPYELSIGVVVGVLGSGIFLYLLMRRKNYAV</sequence>
<evidence type="ECO:0000256" key="3">
    <source>
        <dbReference type="ARBA" id="ARBA00022448"/>
    </source>
</evidence>
<keyword evidence="9 10" id="KW-0472">Membrane</keyword>
<evidence type="ECO:0000313" key="11">
    <source>
        <dbReference type="EMBL" id="SHJ20586.1"/>
    </source>
</evidence>
<feature type="transmembrane region" description="Helical" evidence="10">
    <location>
        <begin position="292"/>
        <end position="310"/>
    </location>
</feature>
<evidence type="ECO:0000256" key="9">
    <source>
        <dbReference type="ARBA" id="ARBA00023136"/>
    </source>
</evidence>
<name>A0A1M6HEJ9_9CLOT</name>
<evidence type="ECO:0000256" key="6">
    <source>
        <dbReference type="ARBA" id="ARBA00022692"/>
    </source>
</evidence>
<dbReference type="STRING" id="1121298.SAMN05444401_2493"/>
<evidence type="ECO:0000256" key="4">
    <source>
        <dbReference type="ARBA" id="ARBA00022475"/>
    </source>
</evidence>
<protein>
    <submittedName>
        <fullName evidence="11">Iron complex transport system permease protein</fullName>
    </submittedName>
</protein>
<feature type="transmembrane region" description="Helical" evidence="10">
    <location>
        <begin position="133"/>
        <end position="155"/>
    </location>
</feature>
<dbReference type="SUPFAM" id="SSF81345">
    <property type="entry name" value="ABC transporter involved in vitamin B12 uptake, BtuC"/>
    <property type="match status" value="1"/>
</dbReference>
<dbReference type="InterPro" id="IPR037294">
    <property type="entry name" value="ABC_BtuC-like"/>
</dbReference>
<evidence type="ECO:0000313" key="12">
    <source>
        <dbReference type="Proteomes" id="UP000184080"/>
    </source>
</evidence>
<dbReference type="GO" id="GO:0033214">
    <property type="term" value="P:siderophore-iron import into cell"/>
    <property type="evidence" value="ECO:0007669"/>
    <property type="project" value="TreeGrafter"/>
</dbReference>
<feature type="transmembrane region" description="Helical" evidence="10">
    <location>
        <begin position="267"/>
        <end position="286"/>
    </location>
</feature>
<dbReference type="Pfam" id="PF01032">
    <property type="entry name" value="FecCD"/>
    <property type="match status" value="1"/>
</dbReference>